<keyword evidence="3" id="KW-1185">Reference proteome</keyword>
<gene>
    <name evidence="2" type="ORF">ECRASSUSDP1_LOCUS6360</name>
</gene>
<evidence type="ECO:0000313" key="2">
    <source>
        <dbReference type="EMBL" id="CAI2365010.1"/>
    </source>
</evidence>
<dbReference type="AlphaFoldDB" id="A0AAD1XC25"/>
<protein>
    <submittedName>
        <fullName evidence="2">Uncharacterized protein</fullName>
    </submittedName>
</protein>
<feature type="region of interest" description="Disordered" evidence="1">
    <location>
        <begin position="1"/>
        <end position="41"/>
    </location>
</feature>
<proteinExistence type="predicted"/>
<dbReference type="EMBL" id="CAMPGE010006165">
    <property type="protein sequence ID" value="CAI2365010.1"/>
    <property type="molecule type" value="Genomic_DNA"/>
</dbReference>
<feature type="compositionally biased region" description="Polar residues" evidence="1">
    <location>
        <begin position="57"/>
        <end position="67"/>
    </location>
</feature>
<feature type="region of interest" description="Disordered" evidence="1">
    <location>
        <begin position="57"/>
        <end position="197"/>
    </location>
</feature>
<sequence>MDVKMYEKNNSSSLVGPARTKDYSSKKSPNNAKRNLSMGSNMTYDERKSLETKMNLIKQSNASQYTGFRNPRYKLRSLMTKGRRSASRRKSSNSKKRAHKQKITSHYKQKFPLDNKMRKASEKKRQLQMRARLAKKLSGIKSNDDYKQEEEEEDIPTNEAADESCEYNIPEPGEKIDFNQPREKEDEEVISNNPEDCKYTIFSGEGEILGTAGETQNHDTKSKKMSSSELIQHLTKENKSLKEYIKKILKSFQKFKHNQSITVEKDSIKISSK</sequence>
<dbReference type="Proteomes" id="UP001295684">
    <property type="component" value="Unassembled WGS sequence"/>
</dbReference>
<feature type="compositionally biased region" description="Basic and acidic residues" evidence="1">
    <location>
        <begin position="111"/>
        <end position="125"/>
    </location>
</feature>
<organism evidence="2 3">
    <name type="scientific">Euplotes crassus</name>
    <dbReference type="NCBI Taxonomy" id="5936"/>
    <lineage>
        <taxon>Eukaryota</taxon>
        <taxon>Sar</taxon>
        <taxon>Alveolata</taxon>
        <taxon>Ciliophora</taxon>
        <taxon>Intramacronucleata</taxon>
        <taxon>Spirotrichea</taxon>
        <taxon>Hypotrichia</taxon>
        <taxon>Euplotida</taxon>
        <taxon>Euplotidae</taxon>
        <taxon>Moneuplotes</taxon>
    </lineage>
</organism>
<comment type="caution">
    <text evidence="2">The sequence shown here is derived from an EMBL/GenBank/DDBJ whole genome shotgun (WGS) entry which is preliminary data.</text>
</comment>
<feature type="compositionally biased region" description="Basic and acidic residues" evidence="1">
    <location>
        <begin position="172"/>
        <end position="184"/>
    </location>
</feature>
<evidence type="ECO:0000313" key="3">
    <source>
        <dbReference type="Proteomes" id="UP001295684"/>
    </source>
</evidence>
<name>A0AAD1XC25_EUPCR</name>
<feature type="compositionally biased region" description="Acidic residues" evidence="1">
    <location>
        <begin position="147"/>
        <end position="165"/>
    </location>
</feature>
<feature type="compositionally biased region" description="Polar residues" evidence="1">
    <location>
        <begin position="26"/>
        <end position="41"/>
    </location>
</feature>
<accession>A0AAD1XC25</accession>
<feature type="compositionally biased region" description="Basic residues" evidence="1">
    <location>
        <begin position="71"/>
        <end position="109"/>
    </location>
</feature>
<evidence type="ECO:0000256" key="1">
    <source>
        <dbReference type="SAM" id="MobiDB-lite"/>
    </source>
</evidence>
<reference evidence="2" key="1">
    <citation type="submission" date="2023-07" db="EMBL/GenBank/DDBJ databases">
        <authorList>
            <consortium name="AG Swart"/>
            <person name="Singh M."/>
            <person name="Singh A."/>
            <person name="Seah K."/>
            <person name="Emmerich C."/>
        </authorList>
    </citation>
    <scope>NUCLEOTIDE SEQUENCE</scope>
    <source>
        <strain evidence="2">DP1</strain>
    </source>
</reference>